<dbReference type="Gene3D" id="3.50.50.60">
    <property type="entry name" value="FAD/NAD(P)-binding domain"/>
    <property type="match status" value="1"/>
</dbReference>
<dbReference type="PANTHER" id="PTHR42923">
    <property type="entry name" value="PROTOPORPHYRINOGEN OXIDASE"/>
    <property type="match status" value="1"/>
</dbReference>
<evidence type="ECO:0000256" key="6">
    <source>
        <dbReference type="RuleBase" id="RU364052"/>
    </source>
</evidence>
<comment type="cofactor">
    <cofactor evidence="1 6">
        <name>FAD</name>
        <dbReference type="ChEBI" id="CHEBI:57692"/>
    </cofactor>
</comment>
<dbReference type="InterPro" id="IPR004572">
    <property type="entry name" value="Protoporphyrinogen_oxidase"/>
</dbReference>
<dbReference type="InterPro" id="IPR036188">
    <property type="entry name" value="FAD/NAD-bd_sf"/>
</dbReference>
<dbReference type="GO" id="GO:0005737">
    <property type="term" value="C:cytoplasm"/>
    <property type="evidence" value="ECO:0007669"/>
    <property type="project" value="UniProtKB-SubCell"/>
</dbReference>
<dbReference type="Gene3D" id="3.90.660.20">
    <property type="entry name" value="Protoporphyrinogen oxidase, mitochondrial, domain 2"/>
    <property type="match status" value="1"/>
</dbReference>
<keyword evidence="3 6" id="KW-0274">FAD</keyword>
<evidence type="ECO:0000256" key="2">
    <source>
        <dbReference type="ARBA" id="ARBA00022630"/>
    </source>
</evidence>
<dbReference type="Gene3D" id="1.10.3110.10">
    <property type="entry name" value="protoporphyrinogen ix oxidase, domain 3"/>
    <property type="match status" value="1"/>
</dbReference>
<evidence type="ECO:0000313" key="8">
    <source>
        <dbReference type="EMBL" id="BFO71454.1"/>
    </source>
</evidence>
<dbReference type="AlphaFoldDB" id="A0AB33IPP8"/>
<dbReference type="InterPro" id="IPR002937">
    <property type="entry name" value="Amino_oxidase"/>
</dbReference>
<dbReference type="EC" id="1.3.3.15" evidence="6"/>
<keyword evidence="5 6" id="KW-0350">Heme biosynthesis</keyword>
<comment type="subcellular location">
    <subcellularLocation>
        <location evidence="6">Cytoplasm</location>
    </subcellularLocation>
</comment>
<dbReference type="SUPFAM" id="SSF51905">
    <property type="entry name" value="FAD/NAD(P)-binding domain"/>
    <property type="match status" value="1"/>
</dbReference>
<evidence type="ECO:0000259" key="7">
    <source>
        <dbReference type="Pfam" id="PF01593"/>
    </source>
</evidence>
<dbReference type="GO" id="GO:0004729">
    <property type="term" value="F:oxygen-dependent protoporphyrinogen oxidase activity"/>
    <property type="evidence" value="ECO:0007669"/>
    <property type="project" value="UniProtKB-UniRule"/>
</dbReference>
<reference evidence="8" key="1">
    <citation type="submission" date="2024-07" db="EMBL/GenBank/DDBJ databases">
        <title>Complete genome sequence of Prevotella sp. YM-2024 GTC17253.</title>
        <authorList>
            <person name="Hayashi M."/>
            <person name="Muto Y."/>
            <person name="Tanaka K."/>
            <person name="Niwa H."/>
        </authorList>
    </citation>
    <scope>NUCLEOTIDE SEQUENCE</scope>
    <source>
        <strain evidence="8">GTC17253</strain>
    </source>
</reference>
<evidence type="ECO:0000256" key="5">
    <source>
        <dbReference type="ARBA" id="ARBA00023133"/>
    </source>
</evidence>
<evidence type="ECO:0000256" key="3">
    <source>
        <dbReference type="ARBA" id="ARBA00022827"/>
    </source>
</evidence>
<comment type="function">
    <text evidence="6">Involved in coproporphyrin-dependent heme b biosynthesis. Catalyzes the oxidation of coproporphyrinogen III to coproporphyrin III.</text>
</comment>
<name>A0AB33IPP8_9BACT</name>
<comment type="similarity">
    <text evidence="6">Belongs to the protoporphyrinogen/coproporphyrinogen oxidase family. Coproporphyrinogen III oxidase subfamily.</text>
</comment>
<comment type="catalytic activity">
    <reaction evidence="6">
        <text>coproporphyrinogen III + 3 O2 = coproporphyrin III + 3 H2O2</text>
        <dbReference type="Rhea" id="RHEA:43436"/>
        <dbReference type="ChEBI" id="CHEBI:15379"/>
        <dbReference type="ChEBI" id="CHEBI:16240"/>
        <dbReference type="ChEBI" id="CHEBI:57309"/>
        <dbReference type="ChEBI" id="CHEBI:131725"/>
        <dbReference type="EC" id="1.3.3.15"/>
    </reaction>
</comment>
<sequence length="468" mass="51918">MQNQATIKHTDVVVIGAGLTGLTTAYTLKRRGINVHVVEKMTRIGGQIQTHRMGDYIVESGPNTGVVSFPEVTELMNELKETSHGTCLLEPAVKAAKQRLIWKGNLFHVLPSSLIGGLKTPLFTWADKFRILGEPWRRKGQNPDESIASLAARRLGKSFVDYAVDPFISGVYAGDANKLITRYALPKLYNLEQDYGSFIRGAMAKAKQPKTERDRLATKEVFSAVGGLGQIPKAEADYIGIDHISLGATNVRICPVEGQWQVEFSDQQGQAVTYQCRQVITTCGAYELSNLLPFIESQRLERITNLDYAPIIEVGVGVRNTEGLNYKAFGGLIPSREQKKVLGILFPSACFKGRAPEGGALYTYFIGGVKHAEMLNMSDDELQELVEEYFHSMLKFPSHIHPESIHIFRHSKAIPQYEVSSGARFDEVARLESKYPGLIIAGNLRDGIGMAHRIKQARDIATNIQIQR</sequence>
<comment type="pathway">
    <text evidence="6">Porphyrin-containing compound metabolism; protoheme biosynthesis.</text>
</comment>
<feature type="domain" description="Amine oxidase" evidence="7">
    <location>
        <begin position="19"/>
        <end position="443"/>
    </location>
</feature>
<evidence type="ECO:0000256" key="1">
    <source>
        <dbReference type="ARBA" id="ARBA00001974"/>
    </source>
</evidence>
<dbReference type="Pfam" id="PF01593">
    <property type="entry name" value="Amino_oxidase"/>
    <property type="match status" value="1"/>
</dbReference>
<dbReference type="GO" id="GO:0006783">
    <property type="term" value="P:heme biosynthetic process"/>
    <property type="evidence" value="ECO:0007669"/>
    <property type="project" value="UniProtKB-UniRule"/>
</dbReference>
<keyword evidence="4 6" id="KW-0560">Oxidoreductase</keyword>
<proteinExistence type="inferred from homology"/>
<dbReference type="SUPFAM" id="SSF54373">
    <property type="entry name" value="FAD-linked reductases, C-terminal domain"/>
    <property type="match status" value="1"/>
</dbReference>
<dbReference type="NCBIfam" id="TIGR00562">
    <property type="entry name" value="proto_IX_ox"/>
    <property type="match status" value="1"/>
</dbReference>
<dbReference type="InterPro" id="IPR050464">
    <property type="entry name" value="Zeta_carotene_desat/Oxidored"/>
</dbReference>
<keyword evidence="2 6" id="KW-0285">Flavoprotein</keyword>
<evidence type="ECO:0000256" key="4">
    <source>
        <dbReference type="ARBA" id="ARBA00023002"/>
    </source>
</evidence>
<accession>A0AB33IPP8</accession>
<keyword evidence="6" id="KW-0963">Cytoplasm</keyword>
<dbReference type="EMBL" id="AP035785">
    <property type="protein sequence ID" value="BFO71454.1"/>
    <property type="molecule type" value="Genomic_DNA"/>
</dbReference>
<organism evidence="8">
    <name type="scientific">Prevotella sp. GTC17253</name>
    <dbReference type="NCBI Taxonomy" id="3236793"/>
    <lineage>
        <taxon>Bacteria</taxon>
        <taxon>Pseudomonadati</taxon>
        <taxon>Bacteroidota</taxon>
        <taxon>Bacteroidia</taxon>
        <taxon>Bacteroidales</taxon>
        <taxon>Prevotellaceae</taxon>
        <taxon>Prevotella</taxon>
    </lineage>
</organism>
<dbReference type="PANTHER" id="PTHR42923:SF3">
    <property type="entry name" value="PROTOPORPHYRINOGEN OXIDASE"/>
    <property type="match status" value="1"/>
</dbReference>
<protein>
    <recommendedName>
        <fullName evidence="6">Coproporphyrinogen III oxidase</fullName>
        <ecNumber evidence="6">1.3.3.15</ecNumber>
    </recommendedName>
</protein>
<gene>
    <name evidence="8" type="primary">hemG</name>
    <name evidence="8" type="ORF">GTC17253_14200</name>
</gene>